<evidence type="ECO:0000313" key="2">
    <source>
        <dbReference type="EMBL" id="VFK04220.1"/>
    </source>
</evidence>
<dbReference type="EMBL" id="CAADFJ010000424">
    <property type="protein sequence ID" value="VFK07487.1"/>
    <property type="molecule type" value="Genomic_DNA"/>
</dbReference>
<evidence type="ECO:0000313" key="1">
    <source>
        <dbReference type="EMBL" id="VFK03508.1"/>
    </source>
</evidence>
<dbReference type="EMBL" id="CAADFI010000419">
    <property type="protein sequence ID" value="VFK04220.1"/>
    <property type="molecule type" value="Genomic_DNA"/>
</dbReference>
<sequence>MLLYGHNCMSTMVGSRNPRAGIIRLKLTDIKGIRSYDAGKKIKAHKRHILLDTIRNFSY</sequence>
<proteinExistence type="predicted"/>
<dbReference type="AlphaFoldDB" id="A0A450VFH9"/>
<name>A0A450VFH9_9GAMM</name>
<gene>
    <name evidence="1" type="ORF">BECKH772A_GA0070896_103313</name>
    <name evidence="2" type="ORF">BECKH772B_GA0070898_104191</name>
    <name evidence="3" type="ORF">BECKH772C_GA0070978_104241</name>
</gene>
<dbReference type="EMBL" id="CAADFG010000331">
    <property type="protein sequence ID" value="VFK03508.1"/>
    <property type="molecule type" value="Genomic_DNA"/>
</dbReference>
<evidence type="ECO:0000313" key="3">
    <source>
        <dbReference type="EMBL" id="VFK07487.1"/>
    </source>
</evidence>
<organism evidence="1">
    <name type="scientific">Candidatus Kentrum eta</name>
    <dbReference type="NCBI Taxonomy" id="2126337"/>
    <lineage>
        <taxon>Bacteria</taxon>
        <taxon>Pseudomonadati</taxon>
        <taxon>Pseudomonadota</taxon>
        <taxon>Gammaproteobacteria</taxon>
        <taxon>Candidatus Kentrum</taxon>
    </lineage>
</organism>
<protein>
    <submittedName>
        <fullName evidence="1">Uncharacterized protein</fullName>
    </submittedName>
</protein>
<accession>A0A450VFH9</accession>
<reference evidence="1" key="1">
    <citation type="submission" date="2019-02" db="EMBL/GenBank/DDBJ databases">
        <authorList>
            <person name="Gruber-Vodicka R. H."/>
            <person name="Seah K. B. B."/>
        </authorList>
    </citation>
    <scope>NUCLEOTIDE SEQUENCE</scope>
    <source>
        <strain evidence="3">BECK_SA2B12</strain>
        <strain evidence="1">BECK_SA2B15</strain>
        <strain evidence="2">BECK_SA2B20</strain>
    </source>
</reference>